<keyword evidence="18" id="KW-1185">Reference proteome</keyword>
<dbReference type="GO" id="GO:0003958">
    <property type="term" value="F:NADPH-hemoprotein reductase activity"/>
    <property type="evidence" value="ECO:0007669"/>
    <property type="project" value="UniProtKB-EC"/>
</dbReference>
<dbReference type="InterPro" id="IPR008254">
    <property type="entry name" value="Flavodoxin/NO_synth"/>
</dbReference>
<dbReference type="InterPro" id="IPR001709">
    <property type="entry name" value="Flavoprot_Pyr_Nucl_cyt_Rdtase"/>
</dbReference>
<protein>
    <recommendedName>
        <fullName evidence="12">NADPH--hemoprotein reductase</fullName>
        <ecNumber evidence="12">1.6.2.4</ecNumber>
    </recommendedName>
</protein>
<dbReference type="GO" id="GO:0050660">
    <property type="term" value="F:flavin adenine dinucleotide binding"/>
    <property type="evidence" value="ECO:0007669"/>
    <property type="project" value="TreeGrafter"/>
</dbReference>
<sequence>MVQIVISLLETSCEFWAQKANFISAKSIENHIKVGMHQLVALAYFTTCQSASLNSLEYAGDSTVRFLYSICKANMKKKGDDKLVEIIEQSTEQIRKAIELDEDPILTAEKCKGFAEDLLETIEVQKRKLVEVYELDAKALQKQQKKYIAEDFEFIESSSEPGKPKKWKKIYDEGKAKGLFISYTSSNSLKSSYHYSKKLRITRRPAARNSPDTLLRRKQCVEKWSQKDMDYLSNCVFVDESAFDINNMRPSTARYAKGTPAIVTTPSTRAVSHTILGAISAMDVVNIEIRLSDSKPKRIKADGSRKRKQPQPKKPASKASIGTGGTGSTNIELEGHIIRIGNGASTNTVRGLAAEKLGLAVPLAEIVLETASGVVLTEIDKVRVQQVVYVGCKEKIKDIIPGPRRLPMVGNLYDMLPDLTAGWEKQFNTFGNLVSVNILGSEMVGTNHPAIAEVFVKESDFFTKRIGNALKEIKDFGGGGLFTSNTDAEEWKLAHKLLMPAFSPRAIKAYQPEMGIIAQETIKVLGEYKPDDQVEMLQWCTNLTFETIGRIGFGYSFDLMHRDKPSHPFIDAMAYALGNSLNRFARPAFMKHLPLESNRAWERGNSLMKSIVDNVIQERKNSPDAKNMEKDLLGFMLNARDEHGDGLTDENIRDQVVTFLIAGHDTTANTIAWVLYEFTRNPHVEAKVLQEIANAGITSDSLPTVEQISSLKYLHKVLKETLRIHSPLRTISKYCQKDCVVPGGYRIKAGLSCVISILNMHLNPQIYPDPHKFDPERFTPEEEQKRSRYAWMPFSTGPRACIGMAFALQEAKTIISMFLHRFKFCYDGPPVQYDPKQATTKPLNMMMTIHPRTDFPEPCEENVETKSDKSKVAAASTMEELHAGVSNVGTIELPKATFLFGTQTGTAQDYANQLASQAKRFGFKDVTLCAMDQWEAIGKGAYDKKDKDELVVICTATYNGFPPDSAEAFNKYLDKCLEQGNENAFSGVNYAVFGLGNMNWRTYQAFPLKVDQALNNLGAERFFSPGSGNADKDIDADFGEWCAHFWTHTLAKYGVAASSTRSVVPTATLSAEDLSKSAVQVQFIPPSDAGKWAFAKENKNGQFNAQVVANRELQSKGSDRSTRHIEIDITHLAPIGEDNRLYEAGDHIEIMPENSIEQVERVALGFGLILDSVFEVNASSTERVSPRSMAKMIEGPCTVRNALVYYADILSPPSRRMLGYFAAHLKTTAPDTAKIFDKLTMPDENNIDQYPEFIRKHRTLLDLQMAFPQVNRIDLSQFLAAVNVMQPRRYSIASSPFAHPTSAHISVGVVDDVAHGRHYPGLASSFLKSLEQGKLRASLKSSKNTFSMPSNPEAPLIMIAAGTGLSPFRGFLQERAHQKKNGQSVGPCVLFFGCRRPDQDCIYSDEMEEYVKSGVILHHHVAFSRTNPPSAQKYVQHALLSHAGEIWSLISNQNAAVYVCGSGSMSSDVRSTFQIMVKSFGLAENDYEAEEHLKTMDSKKLYLTDVWG</sequence>
<dbReference type="GO" id="GO:0004497">
    <property type="term" value="F:monooxygenase activity"/>
    <property type="evidence" value="ECO:0007669"/>
    <property type="project" value="InterPro"/>
</dbReference>
<dbReference type="InterPro" id="IPR001128">
    <property type="entry name" value="Cyt_P450"/>
</dbReference>
<dbReference type="PROSITE" id="PS51384">
    <property type="entry name" value="FAD_FR"/>
    <property type="match status" value="1"/>
</dbReference>
<dbReference type="InterPro" id="IPR017927">
    <property type="entry name" value="FAD-bd_FR_type"/>
</dbReference>
<evidence type="ECO:0000313" key="18">
    <source>
        <dbReference type="Proteomes" id="UP000054107"/>
    </source>
</evidence>
<dbReference type="InterPro" id="IPR003097">
    <property type="entry name" value="CysJ-like_FAD-binding"/>
</dbReference>
<evidence type="ECO:0000313" key="17">
    <source>
        <dbReference type="EMBL" id="CEP16686.1"/>
    </source>
</evidence>
<organism evidence="17 18">
    <name type="scientific">Parasitella parasitica</name>
    <dbReference type="NCBI Taxonomy" id="35722"/>
    <lineage>
        <taxon>Eukaryota</taxon>
        <taxon>Fungi</taxon>
        <taxon>Fungi incertae sedis</taxon>
        <taxon>Mucoromycota</taxon>
        <taxon>Mucoromycotina</taxon>
        <taxon>Mucoromycetes</taxon>
        <taxon>Mucorales</taxon>
        <taxon>Mucorineae</taxon>
        <taxon>Mucoraceae</taxon>
        <taxon>Parasitella</taxon>
    </lineage>
</organism>
<evidence type="ECO:0000259" key="16">
    <source>
        <dbReference type="PROSITE" id="PS51384"/>
    </source>
</evidence>
<keyword evidence="8" id="KW-0274">FAD</keyword>
<comment type="similarity">
    <text evidence="3">In the N-terminal section; belongs to the cytochrome P450 family.</text>
</comment>
<reference evidence="17 18" key="1">
    <citation type="submission" date="2014-09" db="EMBL/GenBank/DDBJ databases">
        <authorList>
            <person name="Ellenberger Sabrina"/>
        </authorList>
    </citation>
    <scope>NUCLEOTIDE SEQUENCE [LARGE SCALE GENOMIC DNA]</scope>
    <source>
        <strain evidence="17 18">CBS 412.66</strain>
    </source>
</reference>
<keyword evidence="10" id="KW-0560">Oxidoreductase</keyword>
<keyword evidence="7" id="KW-0479">Metal-binding</keyword>
<evidence type="ECO:0000256" key="14">
    <source>
        <dbReference type="SAM" id="MobiDB-lite"/>
    </source>
</evidence>
<accession>A0A0B7NDV9</accession>
<dbReference type="Proteomes" id="UP000054107">
    <property type="component" value="Unassembled WGS sequence"/>
</dbReference>
<dbReference type="SUPFAM" id="SSF52343">
    <property type="entry name" value="Ferredoxin reductase-like, C-terminal NADP-linked domain"/>
    <property type="match status" value="1"/>
</dbReference>
<dbReference type="EC" id="1.6.2.4" evidence="12"/>
<dbReference type="PANTHER" id="PTHR19384:SF17">
    <property type="entry name" value="NADPH--CYTOCHROME P450 REDUCTASE"/>
    <property type="match status" value="1"/>
</dbReference>
<dbReference type="Pfam" id="PF00175">
    <property type="entry name" value="NAD_binding_1"/>
    <property type="match status" value="1"/>
</dbReference>
<dbReference type="InterPro" id="IPR029039">
    <property type="entry name" value="Flavoprotein-like_sf"/>
</dbReference>
<dbReference type="GO" id="GO:0010181">
    <property type="term" value="F:FMN binding"/>
    <property type="evidence" value="ECO:0007669"/>
    <property type="project" value="InterPro"/>
</dbReference>
<dbReference type="Gene3D" id="3.40.50.360">
    <property type="match status" value="1"/>
</dbReference>
<gene>
    <name evidence="17" type="primary">PARPA_10958.1 scaffold 42005</name>
</gene>
<dbReference type="Gene3D" id="1.10.630.10">
    <property type="entry name" value="Cytochrome P450"/>
    <property type="match status" value="1"/>
</dbReference>
<comment type="catalytic activity">
    <reaction evidence="13">
        <text>2 oxidized [cytochrome P450] + NADPH = 2 reduced [cytochrome P450] + NADP(+) + H(+)</text>
        <dbReference type="Rhea" id="RHEA:24040"/>
        <dbReference type="Rhea" id="RHEA-COMP:14627"/>
        <dbReference type="Rhea" id="RHEA-COMP:14628"/>
        <dbReference type="ChEBI" id="CHEBI:15378"/>
        <dbReference type="ChEBI" id="CHEBI:55376"/>
        <dbReference type="ChEBI" id="CHEBI:57783"/>
        <dbReference type="ChEBI" id="CHEBI:58349"/>
        <dbReference type="ChEBI" id="CHEBI:60344"/>
        <dbReference type="EC" id="1.6.2.4"/>
    </reaction>
</comment>
<evidence type="ECO:0000256" key="3">
    <source>
        <dbReference type="ARBA" id="ARBA00010018"/>
    </source>
</evidence>
<dbReference type="EMBL" id="LN733228">
    <property type="protein sequence ID" value="CEP16686.1"/>
    <property type="molecule type" value="Genomic_DNA"/>
</dbReference>
<dbReference type="OrthoDB" id="1470350at2759"/>
<evidence type="ECO:0000256" key="11">
    <source>
        <dbReference type="ARBA" id="ARBA00023004"/>
    </source>
</evidence>
<dbReference type="Gene3D" id="1.20.990.10">
    <property type="entry name" value="NADPH-cytochrome p450 Reductase, Chain A, domain 3"/>
    <property type="match status" value="1"/>
</dbReference>
<evidence type="ECO:0000256" key="9">
    <source>
        <dbReference type="ARBA" id="ARBA00022857"/>
    </source>
</evidence>
<comment type="cofactor">
    <cofactor evidence="1">
        <name>FMN</name>
        <dbReference type="ChEBI" id="CHEBI:58210"/>
    </cofactor>
</comment>
<keyword evidence="5" id="KW-0285">Flavoprotein</keyword>
<dbReference type="InterPro" id="IPR036396">
    <property type="entry name" value="Cyt_P450_sf"/>
</dbReference>
<dbReference type="PRINTS" id="PR00371">
    <property type="entry name" value="FPNCR"/>
</dbReference>
<dbReference type="Gene3D" id="2.40.30.10">
    <property type="entry name" value="Translation factors"/>
    <property type="match status" value="1"/>
</dbReference>
<dbReference type="STRING" id="35722.A0A0B7NDV9"/>
<dbReference type="SUPFAM" id="SSF63380">
    <property type="entry name" value="Riboflavin synthase domain-like"/>
    <property type="match status" value="1"/>
</dbReference>
<dbReference type="InterPro" id="IPR023173">
    <property type="entry name" value="NADPH_Cyt_P450_Rdtase_alpha"/>
</dbReference>
<evidence type="ECO:0000256" key="12">
    <source>
        <dbReference type="ARBA" id="ARBA00023797"/>
    </source>
</evidence>
<keyword evidence="6" id="KW-0288">FMN</keyword>
<evidence type="ECO:0000256" key="10">
    <source>
        <dbReference type="ARBA" id="ARBA00023002"/>
    </source>
</evidence>
<dbReference type="Pfam" id="PF00258">
    <property type="entry name" value="Flavodoxin_1"/>
    <property type="match status" value="1"/>
</dbReference>
<dbReference type="Pfam" id="PF00667">
    <property type="entry name" value="FAD_binding_1"/>
    <property type="match status" value="1"/>
</dbReference>
<dbReference type="InterPro" id="IPR039261">
    <property type="entry name" value="FNR_nucleotide-bd"/>
</dbReference>
<dbReference type="InterPro" id="IPR001433">
    <property type="entry name" value="OxRdtase_FAD/NAD-bd"/>
</dbReference>
<evidence type="ECO:0000259" key="15">
    <source>
        <dbReference type="PROSITE" id="PS50902"/>
    </source>
</evidence>
<keyword evidence="11" id="KW-0408">Iron</keyword>
<evidence type="ECO:0000256" key="4">
    <source>
        <dbReference type="ARBA" id="ARBA00022448"/>
    </source>
</evidence>
<dbReference type="InterPro" id="IPR017972">
    <property type="entry name" value="Cyt_P450_CS"/>
</dbReference>
<dbReference type="GO" id="GO:0016705">
    <property type="term" value="F:oxidoreductase activity, acting on paired donors, with incorporation or reduction of molecular oxygen"/>
    <property type="evidence" value="ECO:0007669"/>
    <property type="project" value="InterPro"/>
</dbReference>
<feature type="domain" description="FAD-binding FR-type" evidence="16">
    <location>
        <begin position="1100"/>
        <end position="1349"/>
    </location>
</feature>
<comment type="cofactor">
    <cofactor evidence="2">
        <name>FAD</name>
        <dbReference type="ChEBI" id="CHEBI:57692"/>
    </cofactor>
</comment>
<evidence type="ECO:0000256" key="5">
    <source>
        <dbReference type="ARBA" id="ARBA00022630"/>
    </source>
</evidence>
<dbReference type="SUPFAM" id="SSF52218">
    <property type="entry name" value="Flavoproteins"/>
    <property type="match status" value="1"/>
</dbReference>
<dbReference type="PROSITE" id="PS00086">
    <property type="entry name" value="CYTOCHROME_P450"/>
    <property type="match status" value="1"/>
</dbReference>
<keyword evidence="4" id="KW-0813">Transport</keyword>
<dbReference type="GO" id="GO:0005506">
    <property type="term" value="F:iron ion binding"/>
    <property type="evidence" value="ECO:0007669"/>
    <property type="project" value="InterPro"/>
</dbReference>
<feature type="domain" description="Flavodoxin-like" evidence="15">
    <location>
        <begin position="896"/>
        <end position="1046"/>
    </location>
</feature>
<dbReference type="InterPro" id="IPR001094">
    <property type="entry name" value="Flavdoxin-like"/>
</dbReference>
<evidence type="ECO:0000256" key="2">
    <source>
        <dbReference type="ARBA" id="ARBA00001974"/>
    </source>
</evidence>
<name>A0A0B7NDV9_9FUNG</name>
<feature type="region of interest" description="Disordered" evidence="14">
    <location>
        <begin position="296"/>
        <end position="328"/>
    </location>
</feature>
<dbReference type="SUPFAM" id="SSF48264">
    <property type="entry name" value="Cytochrome P450"/>
    <property type="match status" value="1"/>
</dbReference>
<dbReference type="PRINTS" id="PR00369">
    <property type="entry name" value="FLAVODOXIN"/>
</dbReference>
<dbReference type="Pfam" id="PF00067">
    <property type="entry name" value="p450"/>
    <property type="match status" value="1"/>
</dbReference>
<evidence type="ECO:0000256" key="8">
    <source>
        <dbReference type="ARBA" id="ARBA00022827"/>
    </source>
</evidence>
<dbReference type="GO" id="GO:0020037">
    <property type="term" value="F:heme binding"/>
    <property type="evidence" value="ECO:0007669"/>
    <property type="project" value="InterPro"/>
</dbReference>
<evidence type="ECO:0000256" key="7">
    <source>
        <dbReference type="ARBA" id="ARBA00022723"/>
    </source>
</evidence>
<keyword evidence="9" id="KW-0521">NADP</keyword>
<proteinExistence type="inferred from homology"/>
<evidence type="ECO:0000256" key="1">
    <source>
        <dbReference type="ARBA" id="ARBA00001917"/>
    </source>
</evidence>
<dbReference type="PANTHER" id="PTHR19384">
    <property type="entry name" value="NITRIC OXIDE SYNTHASE-RELATED"/>
    <property type="match status" value="1"/>
</dbReference>
<evidence type="ECO:0000256" key="13">
    <source>
        <dbReference type="ARBA" id="ARBA00049342"/>
    </source>
</evidence>
<dbReference type="InterPro" id="IPR017938">
    <property type="entry name" value="Riboflavin_synthase-like_b-brl"/>
</dbReference>
<dbReference type="GO" id="GO:0005829">
    <property type="term" value="C:cytosol"/>
    <property type="evidence" value="ECO:0007669"/>
    <property type="project" value="TreeGrafter"/>
</dbReference>
<dbReference type="PROSITE" id="PS50902">
    <property type="entry name" value="FLAVODOXIN_LIKE"/>
    <property type="match status" value="1"/>
</dbReference>
<evidence type="ECO:0000256" key="6">
    <source>
        <dbReference type="ARBA" id="ARBA00022643"/>
    </source>
</evidence>
<dbReference type="Gene3D" id="3.40.50.80">
    <property type="entry name" value="Nucleotide-binding domain of ferredoxin-NADP reductase (FNR) module"/>
    <property type="match status" value="1"/>
</dbReference>